<reference evidence="2 3" key="1">
    <citation type="journal article" date="2015" name="Nat. Commun.">
        <title>Outbred genome sequencing and CRISPR/Cas9 gene editing in butterflies.</title>
        <authorList>
            <person name="Li X."/>
            <person name="Fan D."/>
            <person name="Zhang W."/>
            <person name="Liu G."/>
            <person name="Zhang L."/>
            <person name="Zhao L."/>
            <person name="Fang X."/>
            <person name="Chen L."/>
            <person name="Dong Y."/>
            <person name="Chen Y."/>
            <person name="Ding Y."/>
            <person name="Zhao R."/>
            <person name="Feng M."/>
            <person name="Zhu Y."/>
            <person name="Feng Y."/>
            <person name="Jiang X."/>
            <person name="Zhu D."/>
            <person name="Xiang H."/>
            <person name="Feng X."/>
            <person name="Li S."/>
            <person name="Wang J."/>
            <person name="Zhang G."/>
            <person name="Kronforst M.R."/>
            <person name="Wang W."/>
        </authorList>
    </citation>
    <scope>NUCLEOTIDE SEQUENCE [LARGE SCALE GENOMIC DNA]</scope>
    <source>
        <strain evidence="2">Ya'a_city_454_Px</strain>
        <tissue evidence="2">Whole body</tissue>
    </source>
</reference>
<name>A0A194QB41_PAPXU</name>
<organism evidence="2 3">
    <name type="scientific">Papilio xuthus</name>
    <name type="common">Asian swallowtail butterfly</name>
    <dbReference type="NCBI Taxonomy" id="66420"/>
    <lineage>
        <taxon>Eukaryota</taxon>
        <taxon>Metazoa</taxon>
        <taxon>Ecdysozoa</taxon>
        <taxon>Arthropoda</taxon>
        <taxon>Hexapoda</taxon>
        <taxon>Insecta</taxon>
        <taxon>Pterygota</taxon>
        <taxon>Neoptera</taxon>
        <taxon>Endopterygota</taxon>
        <taxon>Lepidoptera</taxon>
        <taxon>Glossata</taxon>
        <taxon>Ditrysia</taxon>
        <taxon>Papilionoidea</taxon>
        <taxon>Papilionidae</taxon>
        <taxon>Papilioninae</taxon>
        <taxon>Papilio</taxon>
    </lineage>
</organism>
<accession>A0A194QB41</accession>
<proteinExistence type="predicted"/>
<gene>
    <name evidence="2" type="ORF">RR46_07480</name>
</gene>
<dbReference type="EMBL" id="KQ459460">
    <property type="protein sequence ID" value="KPJ00641.1"/>
    <property type="molecule type" value="Genomic_DNA"/>
</dbReference>
<evidence type="ECO:0000313" key="3">
    <source>
        <dbReference type="Proteomes" id="UP000053268"/>
    </source>
</evidence>
<dbReference type="AlphaFoldDB" id="A0A194QB41"/>
<sequence length="90" mass="9898">MNPHCTRKVIGGELQERLIPVPYSKTSTDQAVVVRLGPACFRASEFVVGCCFVSQRASVADRRSECSHRARSQTDESGPTPTGRGRHRIV</sequence>
<keyword evidence="3" id="KW-1185">Reference proteome</keyword>
<evidence type="ECO:0000256" key="1">
    <source>
        <dbReference type="SAM" id="MobiDB-lite"/>
    </source>
</evidence>
<feature type="region of interest" description="Disordered" evidence="1">
    <location>
        <begin position="61"/>
        <end position="90"/>
    </location>
</feature>
<dbReference type="Proteomes" id="UP000053268">
    <property type="component" value="Unassembled WGS sequence"/>
</dbReference>
<evidence type="ECO:0000313" key="2">
    <source>
        <dbReference type="EMBL" id="KPJ00641.1"/>
    </source>
</evidence>
<protein>
    <submittedName>
        <fullName evidence="2">Uncharacterized protein</fullName>
    </submittedName>
</protein>
<feature type="compositionally biased region" description="Basic and acidic residues" evidence="1">
    <location>
        <begin position="61"/>
        <end position="74"/>
    </location>
</feature>